<dbReference type="AlphaFoldDB" id="A0A8H3B3G4"/>
<evidence type="ECO:0000256" key="1">
    <source>
        <dbReference type="SAM" id="Phobius"/>
    </source>
</evidence>
<gene>
    <name evidence="2" type="ORF">RDB_LOCUS43609</name>
</gene>
<accession>A0A8H3B3G4</accession>
<reference evidence="2" key="1">
    <citation type="submission" date="2021-01" db="EMBL/GenBank/DDBJ databases">
        <authorList>
            <person name="Kaushik A."/>
        </authorList>
    </citation>
    <scope>NUCLEOTIDE SEQUENCE</scope>
    <source>
        <strain evidence="2">AG6-10EEA</strain>
    </source>
</reference>
<keyword evidence="1" id="KW-0472">Membrane</keyword>
<keyword evidence="1" id="KW-1133">Transmembrane helix</keyword>
<dbReference type="EMBL" id="CAJMXA010000916">
    <property type="protein sequence ID" value="CAE6446612.1"/>
    <property type="molecule type" value="Genomic_DNA"/>
</dbReference>
<evidence type="ECO:0000313" key="3">
    <source>
        <dbReference type="Proteomes" id="UP000663853"/>
    </source>
</evidence>
<sequence length="631" mass="69963">MKEVYLVSLWILQPALVFLAFIPMLVLIIAERLSQFSPTLHRHVDKWLESFVEWSNCSLVMLPRNFPEAKRDENPKQDKITSNALHWVIRNCEVPSSVDIALQAIAGANRDLPRQPLEACKAALLISRRLVSSRLYKESATDIDRQRIDLYVRALSFLGSPSTSRNTASRSSTNEAEVMIWDLQSENENEAASLIIDGNFMPEDHNLRALRIGSTAASQGLQRLKSQSAADDTIAAIVQLFQQHLSGVHELHSAALVSLVNAAILLTVCSPCDTDTVPLASICMQLFDKNKYWLNIEPKYGITLAMCALLQNKHADRGPFAGQAGTRWIHSALHTLLESRTTGKEDPGKLAWFAAVEVLSNPEAYGIQFSHTPKLRHLLTSAMGSISSIWDAIPGDPHAAPNEAAIESHLNSLQRIYTLSRTGAPVAEVYMFVVESMCRVSSDHAKELCGNLVSTFRFLSLSTEMVECLAHRNLVNVLVKTLSHESKILQFFAISQLWLLHTLYLDFHSGCEIDKDKLLDQLKVYSPGGGQVIGQVRCHLGERLETMAHGLESELGPLGVYTYRVLESVLQAKGCPTSAPEWEKIQTALVDVPHSLRGLGSFTRLPVRSSPILAFPEAPPYISITINRPEV</sequence>
<name>A0A8H3B3G4_9AGAM</name>
<evidence type="ECO:0000313" key="2">
    <source>
        <dbReference type="EMBL" id="CAE6446612.1"/>
    </source>
</evidence>
<feature type="transmembrane region" description="Helical" evidence="1">
    <location>
        <begin position="7"/>
        <end position="30"/>
    </location>
</feature>
<protein>
    <submittedName>
        <fullName evidence="2">Uncharacterized protein</fullName>
    </submittedName>
</protein>
<comment type="caution">
    <text evidence="2">The sequence shown here is derived from an EMBL/GenBank/DDBJ whole genome shotgun (WGS) entry which is preliminary data.</text>
</comment>
<dbReference type="OrthoDB" id="1076608at2759"/>
<proteinExistence type="predicted"/>
<keyword evidence="1" id="KW-0812">Transmembrane</keyword>
<organism evidence="2 3">
    <name type="scientific">Rhizoctonia solani</name>
    <dbReference type="NCBI Taxonomy" id="456999"/>
    <lineage>
        <taxon>Eukaryota</taxon>
        <taxon>Fungi</taxon>
        <taxon>Dikarya</taxon>
        <taxon>Basidiomycota</taxon>
        <taxon>Agaricomycotina</taxon>
        <taxon>Agaricomycetes</taxon>
        <taxon>Cantharellales</taxon>
        <taxon>Ceratobasidiaceae</taxon>
        <taxon>Rhizoctonia</taxon>
    </lineage>
</organism>
<dbReference type="Proteomes" id="UP000663853">
    <property type="component" value="Unassembled WGS sequence"/>
</dbReference>